<accession>A0A2H9TJY2</accession>
<protein>
    <submittedName>
        <fullName evidence="2">Putative membrane protein</fullName>
    </submittedName>
</protein>
<feature type="compositionally biased region" description="Polar residues" evidence="1">
    <location>
        <begin position="13"/>
        <end position="31"/>
    </location>
</feature>
<reference evidence="2 3" key="1">
    <citation type="submission" date="2016-10" db="EMBL/GenBank/DDBJ databases">
        <title>The genome of Paramicrosporidium saccamoebae is the missing link in understanding Cryptomycota and Microsporidia evolution.</title>
        <authorList>
            <person name="Quandt C.A."/>
            <person name="Beaudet D."/>
            <person name="Corsaro D."/>
            <person name="Michel R."/>
            <person name="Corradi N."/>
            <person name="James T."/>
        </authorList>
    </citation>
    <scope>NUCLEOTIDE SEQUENCE [LARGE SCALE GENOMIC DNA]</scope>
    <source>
        <strain evidence="2 3">KSL3</strain>
    </source>
</reference>
<dbReference type="Proteomes" id="UP000240830">
    <property type="component" value="Unassembled WGS sequence"/>
</dbReference>
<evidence type="ECO:0000256" key="1">
    <source>
        <dbReference type="SAM" id="MobiDB-lite"/>
    </source>
</evidence>
<dbReference type="AlphaFoldDB" id="A0A2H9TJY2"/>
<gene>
    <name evidence="2" type="ORF">PSACC_02118</name>
</gene>
<organism evidence="2 3">
    <name type="scientific">Paramicrosporidium saccamoebae</name>
    <dbReference type="NCBI Taxonomy" id="1246581"/>
    <lineage>
        <taxon>Eukaryota</taxon>
        <taxon>Fungi</taxon>
        <taxon>Fungi incertae sedis</taxon>
        <taxon>Cryptomycota</taxon>
        <taxon>Cryptomycota incertae sedis</taxon>
        <taxon>Paramicrosporidium</taxon>
    </lineage>
</organism>
<dbReference type="EMBL" id="MTSL01000145">
    <property type="protein sequence ID" value="PJF18071.1"/>
    <property type="molecule type" value="Genomic_DNA"/>
</dbReference>
<sequence length="220" mass="23819">MELNLITVPKPSSVLSQPSPKNPNHPNNLSSPEIPHSLLYASVSVRKRKSQEYNKTPSVIHPQMILLGLLTLALGVFGLPLRHSNGSGEGLREKTGQAVVELVLGAGWYEFDFGVAGSVPTTSYHFVTTAQMALRVTDAFYAGDQFEVYDNGVLIGTTSSVPAVDTNYTPLPDAAWGSVGWSSFLEYLEPGEHLISFKVVASPHSSGDAFIRVDFGRIPY</sequence>
<dbReference type="OrthoDB" id="2289276at2759"/>
<proteinExistence type="predicted"/>
<comment type="caution">
    <text evidence="2">The sequence shown here is derived from an EMBL/GenBank/DDBJ whole genome shotgun (WGS) entry which is preliminary data.</text>
</comment>
<evidence type="ECO:0000313" key="2">
    <source>
        <dbReference type="EMBL" id="PJF18071.1"/>
    </source>
</evidence>
<name>A0A2H9TJY2_9FUNG</name>
<feature type="region of interest" description="Disordered" evidence="1">
    <location>
        <begin position="1"/>
        <end position="34"/>
    </location>
</feature>
<keyword evidence="3" id="KW-1185">Reference proteome</keyword>
<evidence type="ECO:0000313" key="3">
    <source>
        <dbReference type="Proteomes" id="UP000240830"/>
    </source>
</evidence>